<feature type="compositionally biased region" description="Gly residues" evidence="1">
    <location>
        <begin position="123"/>
        <end position="133"/>
    </location>
</feature>
<feature type="compositionally biased region" description="Pro residues" evidence="1">
    <location>
        <begin position="76"/>
        <end position="94"/>
    </location>
</feature>
<proteinExistence type="predicted"/>
<protein>
    <recommendedName>
        <fullName evidence="5">CBM1 domain-containing protein</fullName>
    </recommendedName>
</protein>
<feature type="signal peptide" evidence="2">
    <location>
        <begin position="1"/>
        <end position="18"/>
    </location>
</feature>
<evidence type="ECO:0000313" key="4">
    <source>
        <dbReference type="Proteomes" id="UP001233271"/>
    </source>
</evidence>
<evidence type="ECO:0000256" key="1">
    <source>
        <dbReference type="SAM" id="MobiDB-lite"/>
    </source>
</evidence>
<dbReference type="EMBL" id="AP028214">
    <property type="protein sequence ID" value="BEI90058.1"/>
    <property type="molecule type" value="Genomic_DNA"/>
</dbReference>
<evidence type="ECO:0000313" key="3">
    <source>
        <dbReference type="EMBL" id="BEI90058.1"/>
    </source>
</evidence>
<organism evidence="3 4">
    <name type="scientific">Cutaneotrichosporon cavernicola</name>
    <dbReference type="NCBI Taxonomy" id="279322"/>
    <lineage>
        <taxon>Eukaryota</taxon>
        <taxon>Fungi</taxon>
        <taxon>Dikarya</taxon>
        <taxon>Basidiomycota</taxon>
        <taxon>Agaricomycotina</taxon>
        <taxon>Tremellomycetes</taxon>
        <taxon>Trichosporonales</taxon>
        <taxon>Trichosporonaceae</taxon>
        <taxon>Cutaneotrichosporon</taxon>
    </lineage>
</organism>
<feature type="compositionally biased region" description="Basic and acidic residues" evidence="1">
    <location>
        <begin position="149"/>
        <end position="160"/>
    </location>
</feature>
<reference evidence="3" key="1">
    <citation type="journal article" date="2023" name="BMC Genomics">
        <title>Chromosome-level genome assemblies of Cutaneotrichosporon spp. (Trichosporonales, Basidiomycota) reveal imbalanced evolution between nucleotide sequences and chromosome synteny.</title>
        <authorList>
            <person name="Kobayashi Y."/>
            <person name="Kayamori A."/>
            <person name="Aoki K."/>
            <person name="Shiwa Y."/>
            <person name="Matsutani M."/>
            <person name="Fujita N."/>
            <person name="Sugita T."/>
            <person name="Iwasaki W."/>
            <person name="Tanaka N."/>
            <person name="Takashima M."/>
        </authorList>
    </citation>
    <scope>NUCLEOTIDE SEQUENCE</scope>
    <source>
        <strain evidence="3">HIS019</strain>
    </source>
</reference>
<evidence type="ECO:0008006" key="5">
    <source>
        <dbReference type="Google" id="ProtNLM"/>
    </source>
</evidence>
<keyword evidence="4" id="KW-1185">Reference proteome</keyword>
<gene>
    <name evidence="3" type="ORF">CcaverHIS019_0301280</name>
</gene>
<dbReference type="AlphaFoldDB" id="A0AA48IGG6"/>
<dbReference type="RefSeq" id="XP_060455324.1">
    <property type="nucleotide sequence ID" value="XM_060598540.1"/>
</dbReference>
<feature type="region of interest" description="Disordered" evidence="1">
    <location>
        <begin position="50"/>
        <end position="167"/>
    </location>
</feature>
<feature type="compositionally biased region" description="Polar residues" evidence="1">
    <location>
        <begin position="137"/>
        <end position="146"/>
    </location>
</feature>
<evidence type="ECO:0000256" key="2">
    <source>
        <dbReference type="SAM" id="SignalP"/>
    </source>
</evidence>
<sequence length="167" mass="17490">MRITALVPLVALLSGAIAAPLPEVVDLAPPDPQLWSWRCGLFGWRCPNRVQNPPTPEPTPDPPTPTVDPPASTSDDPPPQTSEPPPATSEPPTPVSTSDQPSATPSGLPPGCLTENFCPDTDGGQGGDPGNGDGTITYPNGTKPNGNDNRNRRDVEERSADLTPFLE</sequence>
<dbReference type="Proteomes" id="UP001233271">
    <property type="component" value="Chromosome 3"/>
</dbReference>
<name>A0AA48IGG6_9TREE</name>
<dbReference type="PRINTS" id="PR01217">
    <property type="entry name" value="PRICHEXTENSN"/>
</dbReference>
<accession>A0AA48IGG6</accession>
<feature type="compositionally biased region" description="Pro residues" evidence="1">
    <location>
        <begin position="53"/>
        <end position="68"/>
    </location>
</feature>
<keyword evidence="2" id="KW-0732">Signal</keyword>
<feature type="chain" id="PRO_5041349291" description="CBM1 domain-containing protein" evidence="2">
    <location>
        <begin position="19"/>
        <end position="167"/>
    </location>
</feature>
<dbReference type="KEGG" id="ccac:CcaHIS019_0301280"/>
<dbReference type="GeneID" id="85493929"/>